<dbReference type="Pfam" id="PF12146">
    <property type="entry name" value="Hydrolase_4"/>
    <property type="match status" value="1"/>
</dbReference>
<accession>A0A7W7P5P0</accession>
<dbReference type="EMBL" id="JACHLI010000062">
    <property type="protein sequence ID" value="MBB4868174.1"/>
    <property type="molecule type" value="Genomic_DNA"/>
</dbReference>
<evidence type="ECO:0000313" key="3">
    <source>
        <dbReference type="EMBL" id="MBB4868174.1"/>
    </source>
</evidence>
<dbReference type="EC" id="3.1.1.24" evidence="3"/>
<dbReference type="SUPFAM" id="SSF53474">
    <property type="entry name" value="alpha/beta-Hydrolases"/>
    <property type="match status" value="1"/>
</dbReference>
<protein>
    <submittedName>
        <fullName evidence="3">3-oxoadipate enol-lactonase</fullName>
        <ecNumber evidence="3">3.1.1.24</ecNumber>
    </submittedName>
</protein>
<keyword evidence="1 3" id="KW-0378">Hydrolase</keyword>
<dbReference type="GO" id="GO:0047570">
    <property type="term" value="F:3-oxoadipate enol-lactonase activity"/>
    <property type="evidence" value="ECO:0007669"/>
    <property type="project" value="UniProtKB-EC"/>
</dbReference>
<dbReference type="PANTHER" id="PTHR43798:SF31">
    <property type="entry name" value="AB HYDROLASE SUPERFAMILY PROTEIN YCLE"/>
    <property type="match status" value="1"/>
</dbReference>
<dbReference type="InterPro" id="IPR022742">
    <property type="entry name" value="Hydrolase_4"/>
</dbReference>
<dbReference type="InterPro" id="IPR029058">
    <property type="entry name" value="AB_hydrolase_fold"/>
</dbReference>
<comment type="caution">
    <text evidence="3">The sequence shown here is derived from an EMBL/GenBank/DDBJ whole genome shotgun (WGS) entry which is preliminary data.</text>
</comment>
<dbReference type="AlphaFoldDB" id="A0A7W7P5P0"/>
<dbReference type="PANTHER" id="PTHR43798">
    <property type="entry name" value="MONOACYLGLYCEROL LIPASE"/>
    <property type="match status" value="1"/>
</dbReference>
<dbReference type="InterPro" id="IPR050266">
    <property type="entry name" value="AB_hydrolase_sf"/>
</dbReference>
<dbReference type="GO" id="GO:0016020">
    <property type="term" value="C:membrane"/>
    <property type="evidence" value="ECO:0007669"/>
    <property type="project" value="TreeGrafter"/>
</dbReference>
<sequence>MPQTPNLSWIEVNRTALRYQLLPADRAAAPVLVLVHEMGGSLESWDDLCATLAGELTLLRYDTRCAGLSEKISGELAIDDHVADLTALLDALHIDTPVALMGVAVGAAIAIRFAACYPERCQQLIGLAPACGVAATAREATRQRAAALRSEGLGELVPALLDKTWPEPLRTDEEVFEAFRLRWRAADPQGFAATFAMLAGLELEADLPRLPARTLLVAGEYDALRPPAEIERLAGFATQIEPLQVASGHFMPLQSPRLVAALVRGYVCNGLSGAAIYREFIEQPQHRVGASRHAA</sequence>
<gene>
    <name evidence="3" type="ORF">HNP46_007094</name>
</gene>
<evidence type="ECO:0000313" key="4">
    <source>
        <dbReference type="Proteomes" id="UP000566995"/>
    </source>
</evidence>
<dbReference type="Proteomes" id="UP000566995">
    <property type="component" value="Unassembled WGS sequence"/>
</dbReference>
<evidence type="ECO:0000256" key="1">
    <source>
        <dbReference type="ARBA" id="ARBA00022801"/>
    </source>
</evidence>
<feature type="domain" description="Serine aminopeptidase S33" evidence="2">
    <location>
        <begin position="30"/>
        <end position="234"/>
    </location>
</feature>
<name>A0A7W7P5P0_PSENT</name>
<evidence type="ECO:0000259" key="2">
    <source>
        <dbReference type="Pfam" id="PF12146"/>
    </source>
</evidence>
<dbReference type="RefSeq" id="WP_260403348.1">
    <property type="nucleotide sequence ID" value="NZ_JACHLI010000062.1"/>
</dbReference>
<organism evidence="3 4">
    <name type="scientific">Pseudomonas nitroreducens</name>
    <dbReference type="NCBI Taxonomy" id="46680"/>
    <lineage>
        <taxon>Bacteria</taxon>
        <taxon>Pseudomonadati</taxon>
        <taxon>Pseudomonadota</taxon>
        <taxon>Gammaproteobacteria</taxon>
        <taxon>Pseudomonadales</taxon>
        <taxon>Pseudomonadaceae</taxon>
        <taxon>Pseudomonas</taxon>
    </lineage>
</organism>
<proteinExistence type="predicted"/>
<reference evidence="3 4" key="1">
    <citation type="submission" date="2020-08" db="EMBL/GenBank/DDBJ databases">
        <title>Functional genomics of gut bacteria from endangered species of beetles.</title>
        <authorList>
            <person name="Carlos-Shanley C."/>
        </authorList>
    </citation>
    <scope>NUCLEOTIDE SEQUENCE [LARGE SCALE GENOMIC DNA]</scope>
    <source>
        <strain evidence="3 4">S00179</strain>
    </source>
</reference>
<dbReference type="Gene3D" id="3.40.50.1820">
    <property type="entry name" value="alpha/beta hydrolase"/>
    <property type="match status" value="1"/>
</dbReference>